<dbReference type="eggNOG" id="ENOG502ZATM">
    <property type="taxonomic scope" value="Bacteria"/>
</dbReference>
<dbReference type="Proteomes" id="UP000185674">
    <property type="component" value="Chromosome"/>
</dbReference>
<protein>
    <submittedName>
        <fullName evidence="2">Preprotein translocase subunit SecA</fullName>
    </submittedName>
</protein>
<evidence type="ECO:0000313" key="2">
    <source>
        <dbReference type="EMBL" id="APV36170.1"/>
    </source>
</evidence>
<reference evidence="2 3" key="1">
    <citation type="submission" date="2016-08" db="EMBL/GenBank/DDBJ databases">
        <title>Complete genome sequence of Acinetobacter baylyi strain GFJ2.</title>
        <authorList>
            <person name="Tabata M."/>
            <person name="Kuboki S."/>
            <person name="Gibu N."/>
            <person name="Kinouchi Y."/>
            <person name="Vangnai A."/>
            <person name="Kasai D."/>
            <person name="Fukuda M."/>
        </authorList>
    </citation>
    <scope>NUCLEOTIDE SEQUENCE [LARGE SCALE GENOMIC DNA]</scope>
    <source>
        <strain evidence="2 3">GFJ2</strain>
    </source>
</reference>
<keyword evidence="1" id="KW-0472">Membrane</keyword>
<feature type="transmembrane region" description="Helical" evidence="1">
    <location>
        <begin position="83"/>
        <end position="103"/>
    </location>
</feature>
<keyword evidence="1" id="KW-0812">Transmembrane</keyword>
<organism evidence="2 3">
    <name type="scientific">Acinetobacter soli</name>
    <dbReference type="NCBI Taxonomy" id="487316"/>
    <lineage>
        <taxon>Bacteria</taxon>
        <taxon>Pseudomonadati</taxon>
        <taxon>Pseudomonadota</taxon>
        <taxon>Gammaproteobacteria</taxon>
        <taxon>Moraxellales</taxon>
        <taxon>Moraxellaceae</taxon>
        <taxon>Acinetobacter</taxon>
    </lineage>
</organism>
<proteinExistence type="predicted"/>
<dbReference type="STRING" id="487316.BEN76_09135"/>
<evidence type="ECO:0000313" key="3">
    <source>
        <dbReference type="Proteomes" id="UP000185674"/>
    </source>
</evidence>
<dbReference type="KEGG" id="asol:BEN76_09135"/>
<accession>A0A1P8EIY4</accession>
<keyword evidence="1" id="KW-1133">Transmembrane helix</keyword>
<gene>
    <name evidence="2" type="ORF">BEN76_09135</name>
</gene>
<name>A0A1P8EIY4_9GAMM</name>
<feature type="transmembrane region" description="Helical" evidence="1">
    <location>
        <begin position="20"/>
        <end position="49"/>
    </location>
</feature>
<dbReference type="EMBL" id="CP016896">
    <property type="protein sequence ID" value="APV36170.1"/>
    <property type="molecule type" value="Genomic_DNA"/>
</dbReference>
<sequence>MKQKSLDLKNKYQHLKPGSLSFKLFLLYDIFMVFIIVFNLFCLGANYFLMSSIGEWLFQQIHLETLLTFYRTELHPWVIVSEAWFIGFLIVELLIRWAIAVVYKHHQRWFFFPFIHWYEILAILPQLRFLRLFRAGIIGYRLYEMGYQVIPGSWLKRGRFYYQVVMEELSDRVVITVLDGVKQELETSSTHKKILHDLIDHHRALFAQTFAEILQDSLAEALKTQQPIMAERVGKIVNQAIEDTPELTQLLRLIPIVGGRIESQIQSIGQRLGENITSGLIVPFVEGSVAQPNANYQLISKRLSEVNIDNQKLEQLVESIVFESLESIRKQVKVKHWQQVLKQHDQAKE</sequence>
<dbReference type="RefSeq" id="WP_076032911.1">
    <property type="nucleotide sequence ID" value="NZ_CP016896.1"/>
</dbReference>
<evidence type="ECO:0000256" key="1">
    <source>
        <dbReference type="SAM" id="Phobius"/>
    </source>
</evidence>
<dbReference type="AlphaFoldDB" id="A0A1P8EIY4"/>